<sequence length="332" mass="36908">MLKKLLNRKEEPTQTANAPIVSIVVIVYSMVEQARKTLRSLYSDYQLDVSDQHYEVIVVENESEHCLDQAFLQDLPGNFRYFLRRNAESSPAAAINFGAEQARGDHICTMIDGARMLTPGVVRQLIRGHKLSPRAVVTVPGYHLGNDLQQNSVNEGYCVEYERELLDSIVWPGDGYKLFDIACFSGSCAPGFFLPNSESNCISLSRALWQELDGFDERFNFSGGGLINLDFYKRACECPETLHVIALGEGTFHQFHGGVTTGGQAASKREAYIDASKRQYRQLRGHEFESPVTAPVYLGELPVNVLRFIQRSADVALNHLSPAPAALKACEG</sequence>
<dbReference type="Proteomes" id="UP000539350">
    <property type="component" value="Unassembled WGS sequence"/>
</dbReference>
<dbReference type="SUPFAM" id="SSF53448">
    <property type="entry name" value="Nucleotide-diphospho-sugar transferases"/>
    <property type="match status" value="1"/>
</dbReference>
<gene>
    <name evidence="2" type="ORF">H2508_14315</name>
</gene>
<dbReference type="EMBL" id="JACFXU010000018">
    <property type="protein sequence ID" value="MBA6414286.1"/>
    <property type="molecule type" value="Genomic_DNA"/>
</dbReference>
<accession>A0A7W2TYI2</accession>
<evidence type="ECO:0000313" key="3">
    <source>
        <dbReference type="Proteomes" id="UP000539350"/>
    </source>
</evidence>
<dbReference type="PANTHER" id="PTHR43179">
    <property type="entry name" value="RHAMNOSYLTRANSFERASE WBBL"/>
    <property type="match status" value="1"/>
</dbReference>
<organism evidence="2 3">
    <name type="scientific">Sediminihaliea albiluteola</name>
    <dbReference type="NCBI Taxonomy" id="2758564"/>
    <lineage>
        <taxon>Bacteria</taxon>
        <taxon>Pseudomonadati</taxon>
        <taxon>Pseudomonadota</taxon>
        <taxon>Gammaproteobacteria</taxon>
        <taxon>Cellvibrionales</taxon>
        <taxon>Halieaceae</taxon>
        <taxon>Sediminihaliea</taxon>
    </lineage>
</organism>
<dbReference type="GO" id="GO:0016740">
    <property type="term" value="F:transferase activity"/>
    <property type="evidence" value="ECO:0007669"/>
    <property type="project" value="UniProtKB-KW"/>
</dbReference>
<dbReference type="Gene3D" id="3.90.550.10">
    <property type="entry name" value="Spore Coat Polysaccharide Biosynthesis Protein SpsA, Chain A"/>
    <property type="match status" value="1"/>
</dbReference>
<keyword evidence="2" id="KW-0808">Transferase</keyword>
<dbReference type="PANTHER" id="PTHR43179:SF7">
    <property type="entry name" value="RHAMNOSYLTRANSFERASE WBBL"/>
    <property type="match status" value="1"/>
</dbReference>
<dbReference type="InterPro" id="IPR029044">
    <property type="entry name" value="Nucleotide-diphossugar_trans"/>
</dbReference>
<comment type="caution">
    <text evidence="2">The sequence shown here is derived from an EMBL/GenBank/DDBJ whole genome shotgun (WGS) entry which is preliminary data.</text>
</comment>
<dbReference type="Pfam" id="PF00535">
    <property type="entry name" value="Glycos_transf_2"/>
    <property type="match status" value="1"/>
</dbReference>
<evidence type="ECO:0000313" key="2">
    <source>
        <dbReference type="EMBL" id="MBA6414286.1"/>
    </source>
</evidence>
<evidence type="ECO:0000259" key="1">
    <source>
        <dbReference type="Pfam" id="PF00535"/>
    </source>
</evidence>
<dbReference type="RefSeq" id="WP_182175257.1">
    <property type="nucleotide sequence ID" value="NZ_JACFXU010000018.1"/>
</dbReference>
<keyword evidence="3" id="KW-1185">Reference proteome</keyword>
<reference evidence="2 3" key="1">
    <citation type="submission" date="2020-07" db="EMBL/GenBank/DDBJ databases">
        <title>Halieaceae bacterium, F7430, whole genome shotgun sequencing project.</title>
        <authorList>
            <person name="Jiang S."/>
            <person name="Liu Z.W."/>
            <person name="Du Z.J."/>
        </authorList>
    </citation>
    <scope>NUCLEOTIDE SEQUENCE [LARGE SCALE GENOMIC DNA]</scope>
    <source>
        <strain evidence="2 3">F7430</strain>
    </source>
</reference>
<proteinExistence type="predicted"/>
<name>A0A7W2TYI2_9GAMM</name>
<dbReference type="AlphaFoldDB" id="A0A7W2TYI2"/>
<feature type="domain" description="Glycosyltransferase 2-like" evidence="1">
    <location>
        <begin position="22"/>
        <end position="145"/>
    </location>
</feature>
<protein>
    <submittedName>
        <fullName evidence="2">Glycosyltransferase</fullName>
    </submittedName>
</protein>
<dbReference type="InterPro" id="IPR001173">
    <property type="entry name" value="Glyco_trans_2-like"/>
</dbReference>